<feature type="compositionally biased region" description="Polar residues" evidence="3">
    <location>
        <begin position="22"/>
        <end position="32"/>
    </location>
</feature>
<organism evidence="4 5">
    <name type="scientific">Handroanthus impetiginosus</name>
    <dbReference type="NCBI Taxonomy" id="429701"/>
    <lineage>
        <taxon>Eukaryota</taxon>
        <taxon>Viridiplantae</taxon>
        <taxon>Streptophyta</taxon>
        <taxon>Embryophyta</taxon>
        <taxon>Tracheophyta</taxon>
        <taxon>Spermatophyta</taxon>
        <taxon>Magnoliopsida</taxon>
        <taxon>eudicotyledons</taxon>
        <taxon>Gunneridae</taxon>
        <taxon>Pentapetalae</taxon>
        <taxon>asterids</taxon>
        <taxon>lamiids</taxon>
        <taxon>Lamiales</taxon>
        <taxon>Bignoniaceae</taxon>
        <taxon>Crescentiina</taxon>
        <taxon>Tabebuia alliance</taxon>
        <taxon>Handroanthus</taxon>
    </lineage>
</organism>
<evidence type="ECO:0000256" key="1">
    <source>
        <dbReference type="ARBA" id="ARBA00023013"/>
    </source>
</evidence>
<dbReference type="AlphaFoldDB" id="A0A2G9GDG1"/>
<dbReference type="EMBL" id="NKXS01005557">
    <property type="protein sequence ID" value="PIN03319.1"/>
    <property type="molecule type" value="Genomic_DNA"/>
</dbReference>
<evidence type="ECO:0000313" key="4">
    <source>
        <dbReference type="EMBL" id="PIN03319.1"/>
    </source>
</evidence>
<sequence length="168" mass="19302">MSQNFPLEKKEVKEGTIKLENQPETTSDNPSTSQQFSSEFEQNLHIYTDRQKEECSTDIITAYGEENVEATLPIRESEESIPEDDDGFRTPTSFEHRIPAITQCPPAPKKIRAESSHLRRRAPPPASRRSLQFDLSSTEVESNFPLESGDYNVEEQKTKRIRRDDKTE</sequence>
<feature type="region of interest" description="Disordered" evidence="3">
    <location>
        <begin position="68"/>
        <end position="168"/>
    </location>
</feature>
<proteinExistence type="predicted"/>
<gene>
    <name evidence="4" type="ORF">CDL12_24159</name>
</gene>
<name>A0A2G9GDG1_9LAMI</name>
<dbReference type="PANTHER" id="PTHR33142">
    <property type="entry name" value="CYCLIN-DEPENDENT PROTEIN KINASE INHIBITOR SMR13"/>
    <property type="match status" value="1"/>
</dbReference>
<accession>A0A2G9GDG1</accession>
<keyword evidence="2" id="KW-0131">Cell cycle</keyword>
<feature type="compositionally biased region" description="Basic and acidic residues" evidence="3">
    <location>
        <begin position="154"/>
        <end position="168"/>
    </location>
</feature>
<dbReference type="GO" id="GO:0005634">
    <property type="term" value="C:nucleus"/>
    <property type="evidence" value="ECO:0007669"/>
    <property type="project" value="TreeGrafter"/>
</dbReference>
<dbReference type="PANTHER" id="PTHR33142:SF114">
    <property type="entry name" value="CYCLIN-DEPENDENT PROTEIN KINASE INHIBITOR SMR14"/>
    <property type="match status" value="1"/>
</dbReference>
<feature type="region of interest" description="Disordered" evidence="3">
    <location>
        <begin position="1"/>
        <end position="51"/>
    </location>
</feature>
<reference evidence="5" key="1">
    <citation type="journal article" date="2018" name="Gigascience">
        <title>Genome assembly of the Pink Ipe (Handroanthus impetiginosus, Bignoniaceae), a highly valued, ecologically keystone Neotropical timber forest tree.</title>
        <authorList>
            <person name="Silva-Junior O.B."/>
            <person name="Grattapaglia D."/>
            <person name="Novaes E."/>
            <person name="Collevatti R.G."/>
        </authorList>
    </citation>
    <scope>NUCLEOTIDE SEQUENCE [LARGE SCALE GENOMIC DNA]</scope>
    <source>
        <strain evidence="5">cv. UFG-1</strain>
    </source>
</reference>
<comment type="caution">
    <text evidence="4">The sequence shown here is derived from an EMBL/GenBank/DDBJ whole genome shotgun (WGS) entry which is preliminary data.</text>
</comment>
<dbReference type="GO" id="GO:0032875">
    <property type="term" value="P:regulation of DNA endoreduplication"/>
    <property type="evidence" value="ECO:0007669"/>
    <property type="project" value="InterPro"/>
</dbReference>
<keyword evidence="5" id="KW-1185">Reference proteome</keyword>
<protein>
    <submittedName>
        <fullName evidence="4">Uncharacterized protein</fullName>
    </submittedName>
</protein>
<dbReference type="Proteomes" id="UP000231279">
    <property type="component" value="Unassembled WGS sequence"/>
</dbReference>
<feature type="compositionally biased region" description="Basic and acidic residues" evidence="3">
    <location>
        <begin position="7"/>
        <end position="17"/>
    </location>
</feature>
<keyword evidence="1" id="KW-0649">Protein kinase inhibitor</keyword>
<evidence type="ECO:0000256" key="2">
    <source>
        <dbReference type="ARBA" id="ARBA00023306"/>
    </source>
</evidence>
<dbReference type="GO" id="GO:0004860">
    <property type="term" value="F:protein kinase inhibitor activity"/>
    <property type="evidence" value="ECO:0007669"/>
    <property type="project" value="UniProtKB-KW"/>
</dbReference>
<dbReference type="OrthoDB" id="914120at2759"/>
<evidence type="ECO:0000256" key="3">
    <source>
        <dbReference type="SAM" id="MobiDB-lite"/>
    </source>
</evidence>
<dbReference type="InterPro" id="IPR040389">
    <property type="entry name" value="SMR"/>
</dbReference>
<evidence type="ECO:0000313" key="5">
    <source>
        <dbReference type="Proteomes" id="UP000231279"/>
    </source>
</evidence>